<evidence type="ECO:0000256" key="4">
    <source>
        <dbReference type="ARBA" id="ARBA00022481"/>
    </source>
</evidence>
<evidence type="ECO:0000256" key="10">
    <source>
        <dbReference type="ARBA" id="ARBA00030775"/>
    </source>
</evidence>
<dbReference type="InterPro" id="IPR022346">
    <property type="entry name" value="T2SS_GspH"/>
</dbReference>
<dbReference type="GO" id="GO:0015628">
    <property type="term" value="P:protein secretion by the type II secretion system"/>
    <property type="evidence" value="ECO:0007669"/>
    <property type="project" value="InterPro"/>
</dbReference>
<gene>
    <name evidence="13" type="ORF">DXX94_06110</name>
</gene>
<dbReference type="AlphaFoldDB" id="A0A3E0U732"/>
<dbReference type="NCBIfam" id="TIGR02532">
    <property type="entry name" value="IV_pilin_GFxxxE"/>
    <property type="match status" value="1"/>
</dbReference>
<evidence type="ECO:0000313" key="14">
    <source>
        <dbReference type="Proteomes" id="UP000256899"/>
    </source>
</evidence>
<keyword evidence="6 11" id="KW-0812">Transmembrane</keyword>
<protein>
    <recommendedName>
        <fullName evidence="2">Type II secretion system protein H</fullName>
    </recommendedName>
    <alternativeName>
        <fullName evidence="10">General secretion pathway protein H</fullName>
    </alternativeName>
</protein>
<dbReference type="GO" id="GO:0005886">
    <property type="term" value="C:plasma membrane"/>
    <property type="evidence" value="ECO:0007669"/>
    <property type="project" value="UniProtKB-SubCell"/>
</dbReference>
<dbReference type="PROSITE" id="PS00409">
    <property type="entry name" value="PROKAR_NTER_METHYL"/>
    <property type="match status" value="1"/>
</dbReference>
<dbReference type="Pfam" id="PF12019">
    <property type="entry name" value="GspH"/>
    <property type="match status" value="1"/>
</dbReference>
<feature type="transmembrane region" description="Helical" evidence="11">
    <location>
        <begin position="7"/>
        <end position="27"/>
    </location>
</feature>
<dbReference type="Pfam" id="PF07963">
    <property type="entry name" value="N_methyl"/>
    <property type="match status" value="1"/>
</dbReference>
<dbReference type="InterPro" id="IPR045584">
    <property type="entry name" value="Pilin-like"/>
</dbReference>
<keyword evidence="3" id="KW-1003">Cell membrane</keyword>
<evidence type="ECO:0000256" key="8">
    <source>
        <dbReference type="ARBA" id="ARBA00023136"/>
    </source>
</evidence>
<evidence type="ECO:0000256" key="11">
    <source>
        <dbReference type="SAM" id="Phobius"/>
    </source>
</evidence>
<keyword evidence="8 11" id="KW-0472">Membrane</keyword>
<keyword evidence="7 11" id="KW-1133">Transmembrane helix</keyword>
<dbReference type="Gene3D" id="3.55.40.10">
    <property type="entry name" value="minor pseudopilin epsh domain"/>
    <property type="match status" value="1"/>
</dbReference>
<dbReference type="Proteomes" id="UP000256899">
    <property type="component" value="Unassembled WGS sequence"/>
</dbReference>
<comment type="similarity">
    <text evidence="9">Belongs to the GSP H family.</text>
</comment>
<evidence type="ECO:0000256" key="3">
    <source>
        <dbReference type="ARBA" id="ARBA00022475"/>
    </source>
</evidence>
<evidence type="ECO:0000259" key="12">
    <source>
        <dbReference type="Pfam" id="PF12019"/>
    </source>
</evidence>
<evidence type="ECO:0000313" key="13">
    <source>
        <dbReference type="EMBL" id="REL32629.1"/>
    </source>
</evidence>
<evidence type="ECO:0000256" key="7">
    <source>
        <dbReference type="ARBA" id="ARBA00022989"/>
    </source>
</evidence>
<comment type="subcellular location">
    <subcellularLocation>
        <location evidence="1">Cell inner membrane</location>
        <topology evidence="1">Single-pass membrane protein</topology>
    </subcellularLocation>
</comment>
<evidence type="ECO:0000256" key="6">
    <source>
        <dbReference type="ARBA" id="ARBA00022692"/>
    </source>
</evidence>
<dbReference type="RefSeq" id="WP_116018333.1">
    <property type="nucleotide sequence ID" value="NZ_QUOT01000001.1"/>
</dbReference>
<evidence type="ECO:0000256" key="2">
    <source>
        <dbReference type="ARBA" id="ARBA00021549"/>
    </source>
</evidence>
<evidence type="ECO:0000256" key="9">
    <source>
        <dbReference type="ARBA" id="ARBA00025772"/>
    </source>
</evidence>
<dbReference type="SUPFAM" id="SSF54523">
    <property type="entry name" value="Pili subunits"/>
    <property type="match status" value="1"/>
</dbReference>
<reference evidence="14" key="1">
    <citation type="submission" date="2018-08" db="EMBL/GenBank/DDBJ databases">
        <title>Thalassotalea euphylliae genome.</title>
        <authorList>
            <person name="Summers S."/>
            <person name="Rice S.A."/>
            <person name="Freckelton M.L."/>
            <person name="Nedved B.T."/>
            <person name="Hadfield M.G."/>
        </authorList>
    </citation>
    <scope>NUCLEOTIDE SEQUENCE [LARGE SCALE GENOMIC DNA]</scope>
    <source>
        <strain evidence="14">H3</strain>
    </source>
</reference>
<evidence type="ECO:0000256" key="1">
    <source>
        <dbReference type="ARBA" id="ARBA00004377"/>
    </source>
</evidence>
<feature type="domain" description="General secretion pathway GspH" evidence="12">
    <location>
        <begin position="44"/>
        <end position="155"/>
    </location>
</feature>
<sequence length="182" mass="19851">MKISKGFTLVELMVGVAIIGIALAVALPNFNNWIVQIRVDNEISQIHRLLLTARNTAINLEHEVIVCPLDGKNCVDDWSREISAFVDVNNNGDFDSADNETIIRVKAAIDDGDALTFQRTSLTYQPTGQAGGAAGTFAYCPKDLPQFNRGVIVSLRGRAIQTRDTDNDNIDETRAGADVTCE</sequence>
<keyword evidence="5" id="KW-0997">Cell inner membrane</keyword>
<keyword evidence="14" id="KW-1185">Reference proteome</keyword>
<dbReference type="InterPro" id="IPR012902">
    <property type="entry name" value="N_methyl_site"/>
</dbReference>
<proteinExistence type="inferred from homology"/>
<accession>A0A3E0U732</accession>
<comment type="caution">
    <text evidence="13">The sequence shown here is derived from an EMBL/GenBank/DDBJ whole genome shotgun (WGS) entry which is preliminary data.</text>
</comment>
<keyword evidence="4" id="KW-0488">Methylation</keyword>
<organism evidence="13 14">
    <name type="scientific">Thalassotalea euphylliae</name>
    <dbReference type="NCBI Taxonomy" id="1655234"/>
    <lineage>
        <taxon>Bacteria</taxon>
        <taxon>Pseudomonadati</taxon>
        <taxon>Pseudomonadota</taxon>
        <taxon>Gammaproteobacteria</taxon>
        <taxon>Alteromonadales</taxon>
        <taxon>Colwelliaceae</taxon>
        <taxon>Thalassotalea</taxon>
    </lineage>
</organism>
<dbReference type="GO" id="GO:0015627">
    <property type="term" value="C:type II protein secretion system complex"/>
    <property type="evidence" value="ECO:0007669"/>
    <property type="project" value="InterPro"/>
</dbReference>
<evidence type="ECO:0000256" key="5">
    <source>
        <dbReference type="ARBA" id="ARBA00022519"/>
    </source>
</evidence>
<dbReference type="EMBL" id="QUOT01000001">
    <property type="protein sequence ID" value="REL32629.1"/>
    <property type="molecule type" value="Genomic_DNA"/>
</dbReference>
<name>A0A3E0U732_9GAMM</name>